<dbReference type="AlphaFoldDB" id="A0A1H3ZSY3"/>
<dbReference type="InterPro" id="IPR011006">
    <property type="entry name" value="CheY-like_superfamily"/>
</dbReference>
<evidence type="ECO:0000259" key="1">
    <source>
        <dbReference type="PROSITE" id="PS50930"/>
    </source>
</evidence>
<name>A0A1H3ZSY3_9FLAO</name>
<dbReference type="SUPFAM" id="SSF52172">
    <property type="entry name" value="CheY-like"/>
    <property type="match status" value="1"/>
</dbReference>
<dbReference type="PROSITE" id="PS50930">
    <property type="entry name" value="HTH_LYTTR"/>
    <property type="match status" value="1"/>
</dbReference>
<evidence type="ECO:0000313" key="3">
    <source>
        <dbReference type="Proteomes" id="UP000198951"/>
    </source>
</evidence>
<dbReference type="InterPro" id="IPR007492">
    <property type="entry name" value="LytTR_DNA-bd_dom"/>
</dbReference>
<dbReference type="OrthoDB" id="2168082at2"/>
<dbReference type="GO" id="GO:0000156">
    <property type="term" value="F:phosphorelay response regulator activity"/>
    <property type="evidence" value="ECO:0007669"/>
    <property type="project" value="InterPro"/>
</dbReference>
<feature type="domain" description="HTH LytTR-type" evidence="1">
    <location>
        <begin position="142"/>
        <end position="245"/>
    </location>
</feature>
<sequence length="245" mass="28226">MNISVLVIDHGISESKSNVLQLMKSIKMEYLPIAYCNTISEACPKYLEIFHDLIIVNVTNLDTDLFDFLEKYVNEKSSIILMSDTPKHALNCIKYNITDYLITPISNTEFQNTILKAITLIAIARNKKSLRYKTREKFNKFITVTSLKKIDVIKVADILYFEADGRYTLIHSNNGTSKIASKNIGEFQKLLNDEIFCRIHHKYIINLNRLLKINKIDGYSCQMSNDLAIPVSKRKLEQLNKILNI</sequence>
<dbReference type="SMART" id="SM00850">
    <property type="entry name" value="LytTR"/>
    <property type="match status" value="1"/>
</dbReference>
<accession>A0A1H3ZSY3</accession>
<evidence type="ECO:0000313" key="2">
    <source>
        <dbReference type="EMBL" id="SEA26372.1"/>
    </source>
</evidence>
<dbReference type="EMBL" id="FNRD01000003">
    <property type="protein sequence ID" value="SEA26372.1"/>
    <property type="molecule type" value="Genomic_DNA"/>
</dbReference>
<reference evidence="3" key="1">
    <citation type="submission" date="2016-10" db="EMBL/GenBank/DDBJ databases">
        <authorList>
            <person name="Varghese N."/>
            <person name="Submissions S."/>
        </authorList>
    </citation>
    <scope>NUCLEOTIDE SEQUENCE [LARGE SCALE GENOMIC DNA]</scope>
    <source>
        <strain evidence="3">DSM 22376</strain>
    </source>
</reference>
<keyword evidence="2" id="KW-0238">DNA-binding</keyword>
<organism evidence="2 3">
    <name type="scientific">Flavobacterium gillisiae</name>
    <dbReference type="NCBI Taxonomy" id="150146"/>
    <lineage>
        <taxon>Bacteria</taxon>
        <taxon>Pseudomonadati</taxon>
        <taxon>Bacteroidota</taxon>
        <taxon>Flavobacteriia</taxon>
        <taxon>Flavobacteriales</taxon>
        <taxon>Flavobacteriaceae</taxon>
        <taxon>Flavobacterium</taxon>
    </lineage>
</organism>
<dbReference type="PANTHER" id="PTHR37299:SF1">
    <property type="entry name" value="STAGE 0 SPORULATION PROTEIN A HOMOLOG"/>
    <property type="match status" value="1"/>
</dbReference>
<dbReference type="STRING" id="150146.SAMN05443667_10341"/>
<dbReference type="RefSeq" id="WP_091085965.1">
    <property type="nucleotide sequence ID" value="NZ_FNRD01000003.1"/>
</dbReference>
<proteinExistence type="predicted"/>
<dbReference type="Gene3D" id="2.40.50.1020">
    <property type="entry name" value="LytTr DNA-binding domain"/>
    <property type="match status" value="1"/>
</dbReference>
<dbReference type="InterPro" id="IPR046947">
    <property type="entry name" value="LytR-like"/>
</dbReference>
<keyword evidence="3" id="KW-1185">Reference proteome</keyword>
<dbReference type="Pfam" id="PF04397">
    <property type="entry name" value="LytTR"/>
    <property type="match status" value="1"/>
</dbReference>
<dbReference type="PANTHER" id="PTHR37299">
    <property type="entry name" value="TRANSCRIPTIONAL REGULATOR-RELATED"/>
    <property type="match status" value="1"/>
</dbReference>
<protein>
    <submittedName>
        <fullName evidence="2">LytTr DNA-binding domain-containing protein</fullName>
    </submittedName>
</protein>
<dbReference type="Gene3D" id="3.40.50.2300">
    <property type="match status" value="1"/>
</dbReference>
<gene>
    <name evidence="2" type="ORF">SAMN05443667_10341</name>
</gene>
<dbReference type="GO" id="GO:0003677">
    <property type="term" value="F:DNA binding"/>
    <property type="evidence" value="ECO:0007669"/>
    <property type="project" value="UniProtKB-KW"/>
</dbReference>
<dbReference type="Proteomes" id="UP000198951">
    <property type="component" value="Unassembled WGS sequence"/>
</dbReference>